<evidence type="ECO:0000313" key="2">
    <source>
        <dbReference type="Proteomes" id="UP000654670"/>
    </source>
</evidence>
<dbReference type="Gene3D" id="3.40.50.970">
    <property type="match status" value="1"/>
</dbReference>
<sequence>MERPEDLLPAFEETAVQKCPCIIDIVVDADEAPMPSNITFSQASGYARHMIKALFEEGKVDLPPL</sequence>
<dbReference type="AlphaFoldDB" id="A0A917VZE4"/>
<protein>
    <submittedName>
        <fullName evidence="1">Uncharacterized protein</fullName>
    </submittedName>
</protein>
<organism evidence="1 2">
    <name type="scientific">Sporolactobacillus putidus</name>
    <dbReference type="NCBI Taxonomy" id="492735"/>
    <lineage>
        <taxon>Bacteria</taxon>
        <taxon>Bacillati</taxon>
        <taxon>Bacillota</taxon>
        <taxon>Bacilli</taxon>
        <taxon>Bacillales</taxon>
        <taxon>Sporolactobacillaceae</taxon>
        <taxon>Sporolactobacillus</taxon>
    </lineage>
</organism>
<proteinExistence type="predicted"/>
<comment type="caution">
    <text evidence="1">The sequence shown here is derived from an EMBL/GenBank/DDBJ whole genome shotgun (WGS) entry which is preliminary data.</text>
</comment>
<accession>A0A917VZE4</accession>
<evidence type="ECO:0000313" key="1">
    <source>
        <dbReference type="EMBL" id="GGL48685.1"/>
    </source>
</evidence>
<dbReference type="PANTHER" id="PTHR42981">
    <property type="entry name" value="PYRUVATE DEHYDROGENASE [UBIQUINONE]"/>
    <property type="match status" value="1"/>
</dbReference>
<reference evidence="1" key="1">
    <citation type="journal article" date="2014" name="Int. J. Syst. Evol. Microbiol.">
        <title>Complete genome sequence of Corynebacterium casei LMG S-19264T (=DSM 44701T), isolated from a smear-ripened cheese.</title>
        <authorList>
            <consortium name="US DOE Joint Genome Institute (JGI-PGF)"/>
            <person name="Walter F."/>
            <person name="Albersmeier A."/>
            <person name="Kalinowski J."/>
            <person name="Ruckert C."/>
        </authorList>
    </citation>
    <scope>NUCLEOTIDE SEQUENCE</scope>
    <source>
        <strain evidence="1">JCM 15325</strain>
    </source>
</reference>
<dbReference type="PANTHER" id="PTHR42981:SF2">
    <property type="entry name" value="PYRUVATE DEHYDROGENASE [UBIQUINONE]"/>
    <property type="match status" value="1"/>
</dbReference>
<name>A0A917VZE4_9BACL</name>
<dbReference type="InterPro" id="IPR047211">
    <property type="entry name" value="POXB-like"/>
</dbReference>
<reference evidence="1" key="2">
    <citation type="submission" date="2020-09" db="EMBL/GenBank/DDBJ databases">
        <authorList>
            <person name="Sun Q."/>
            <person name="Ohkuma M."/>
        </authorList>
    </citation>
    <scope>NUCLEOTIDE SEQUENCE</scope>
    <source>
        <strain evidence="1">JCM 15325</strain>
    </source>
</reference>
<dbReference type="EMBL" id="BMOK01000003">
    <property type="protein sequence ID" value="GGL48685.1"/>
    <property type="molecule type" value="Genomic_DNA"/>
</dbReference>
<gene>
    <name evidence="1" type="ORF">GCM10007968_11070</name>
</gene>
<dbReference type="Proteomes" id="UP000654670">
    <property type="component" value="Unassembled WGS sequence"/>
</dbReference>
<keyword evidence="2" id="KW-1185">Reference proteome</keyword>